<dbReference type="InterPro" id="IPR028939">
    <property type="entry name" value="P5C_Rdtase_cat_N"/>
</dbReference>
<dbReference type="EC" id="1.5.1.40" evidence="3"/>
<gene>
    <name evidence="3" type="ORF">M2283_009166</name>
</gene>
<organism evidence="3 4">
    <name type="scientific">Streptomyces pseudovenezuelae</name>
    <dbReference type="NCBI Taxonomy" id="67350"/>
    <lineage>
        <taxon>Bacteria</taxon>
        <taxon>Bacillati</taxon>
        <taxon>Actinomycetota</taxon>
        <taxon>Actinomycetes</taxon>
        <taxon>Kitasatosporales</taxon>
        <taxon>Streptomycetaceae</taxon>
        <taxon>Streptomyces</taxon>
        <taxon>Streptomyces aurantiacus group</taxon>
    </lineage>
</organism>
<dbReference type="PANTHER" id="PTHR14239">
    <property type="entry name" value="DUDULIN-RELATED"/>
    <property type="match status" value="1"/>
</dbReference>
<evidence type="ECO:0000256" key="1">
    <source>
        <dbReference type="ARBA" id="ARBA00023002"/>
    </source>
</evidence>
<dbReference type="GO" id="GO:0102261">
    <property type="term" value="F:8-hydroxy-5-deazaflavin:NADPH oxidoreductase activity"/>
    <property type="evidence" value="ECO:0007669"/>
    <property type="project" value="UniProtKB-EC"/>
</dbReference>
<dbReference type="RefSeq" id="WP_280882510.1">
    <property type="nucleotide sequence ID" value="NZ_JARXVH010000026.1"/>
</dbReference>
<keyword evidence="4" id="KW-1185">Reference proteome</keyword>
<sequence length="199" mass="20872">MKFGMIGAGTLSRAIAGHVVKAGHDVIFSNSRGPETLGDVVAGFGPRASAGSVAEAGAADIVVLAVPWSKVREAVRHLPAREGRIVIDATNQWIKLTPSFVAEHLDIGGSELVASLIPGAHVIKAFDNMYGRYVAADPVTETGRRILFYAGDDQDAKSVFRSVVEGFGFAPVDLGPLVMGRLMQVDGGPLTGLHAIREG</sequence>
<comment type="caution">
    <text evidence="3">The sequence shown here is derived from an EMBL/GenBank/DDBJ whole genome shotgun (WGS) entry which is preliminary data.</text>
</comment>
<evidence type="ECO:0000259" key="2">
    <source>
        <dbReference type="Pfam" id="PF03807"/>
    </source>
</evidence>
<keyword evidence="1 3" id="KW-0560">Oxidoreductase</keyword>
<accession>A0ABT6M2D1</accession>
<reference evidence="3 4" key="1">
    <citation type="submission" date="2023-04" db="EMBL/GenBank/DDBJ databases">
        <title>Forest soil microbial communities from Buena Vista Peninsula, Colon Province, Panama.</title>
        <authorList>
            <person name="Bouskill N."/>
        </authorList>
    </citation>
    <scope>NUCLEOTIDE SEQUENCE [LARGE SCALE GENOMIC DNA]</scope>
    <source>
        <strain evidence="3 4">GGS1</strain>
    </source>
</reference>
<dbReference type="InterPro" id="IPR036291">
    <property type="entry name" value="NAD(P)-bd_dom_sf"/>
</dbReference>
<proteinExistence type="predicted"/>
<dbReference type="PANTHER" id="PTHR14239:SF10">
    <property type="entry name" value="REDUCTASE"/>
    <property type="match status" value="1"/>
</dbReference>
<dbReference type="Pfam" id="PF03807">
    <property type="entry name" value="F420_oxidored"/>
    <property type="match status" value="1"/>
</dbReference>
<name>A0ABT6M2D1_9ACTN</name>
<dbReference type="Gene3D" id="3.40.50.720">
    <property type="entry name" value="NAD(P)-binding Rossmann-like Domain"/>
    <property type="match status" value="1"/>
</dbReference>
<evidence type="ECO:0000313" key="3">
    <source>
        <dbReference type="EMBL" id="MDH6221819.1"/>
    </source>
</evidence>
<dbReference type="SUPFAM" id="SSF51735">
    <property type="entry name" value="NAD(P)-binding Rossmann-fold domains"/>
    <property type="match status" value="1"/>
</dbReference>
<feature type="domain" description="Pyrroline-5-carboxylate reductase catalytic N-terminal" evidence="2">
    <location>
        <begin position="2"/>
        <end position="91"/>
    </location>
</feature>
<dbReference type="InterPro" id="IPR051267">
    <property type="entry name" value="STEAP_metalloreductase"/>
</dbReference>
<dbReference type="Proteomes" id="UP001160499">
    <property type="component" value="Unassembled WGS sequence"/>
</dbReference>
<evidence type="ECO:0000313" key="4">
    <source>
        <dbReference type="Proteomes" id="UP001160499"/>
    </source>
</evidence>
<dbReference type="EMBL" id="JARXVH010000026">
    <property type="protein sequence ID" value="MDH6221819.1"/>
    <property type="molecule type" value="Genomic_DNA"/>
</dbReference>
<protein>
    <submittedName>
        <fullName evidence="3">Dinucleotide-binding enzyme</fullName>
        <ecNumber evidence="3">1.5.1.40</ecNumber>
    </submittedName>
</protein>